<dbReference type="STRING" id="436017.A4RX83"/>
<dbReference type="SMART" id="SM00220">
    <property type="entry name" value="S_TKc"/>
    <property type="match status" value="1"/>
</dbReference>
<protein>
    <recommendedName>
        <fullName evidence="5">Protein kinase domain-containing protein</fullName>
    </recommendedName>
</protein>
<keyword evidence="2" id="KW-0547">Nucleotide-binding</keyword>
<gene>
    <name evidence="6" type="ORF">OSTLU_39014</name>
</gene>
<evidence type="ECO:0000313" key="7">
    <source>
        <dbReference type="Proteomes" id="UP000001568"/>
    </source>
</evidence>
<reference evidence="6 7" key="1">
    <citation type="journal article" date="2007" name="Proc. Natl. Acad. Sci. U.S.A.">
        <title>The tiny eukaryote Ostreococcus provides genomic insights into the paradox of plankton speciation.</title>
        <authorList>
            <person name="Palenik B."/>
            <person name="Grimwood J."/>
            <person name="Aerts A."/>
            <person name="Rouze P."/>
            <person name="Salamov A."/>
            <person name="Putnam N."/>
            <person name="Dupont C."/>
            <person name="Jorgensen R."/>
            <person name="Derelle E."/>
            <person name="Rombauts S."/>
            <person name="Zhou K."/>
            <person name="Otillar R."/>
            <person name="Merchant S.S."/>
            <person name="Podell S."/>
            <person name="Gaasterland T."/>
            <person name="Napoli C."/>
            <person name="Gendler K."/>
            <person name="Manuell A."/>
            <person name="Tai V."/>
            <person name="Vallon O."/>
            <person name="Piganeau G."/>
            <person name="Jancek S."/>
            <person name="Heijde M."/>
            <person name="Jabbari K."/>
            <person name="Bowler C."/>
            <person name="Lohr M."/>
            <person name="Robbens S."/>
            <person name="Werner G."/>
            <person name="Dubchak I."/>
            <person name="Pazour G.J."/>
            <person name="Ren Q."/>
            <person name="Paulsen I."/>
            <person name="Delwiche C."/>
            <person name="Schmutz J."/>
            <person name="Rokhsar D."/>
            <person name="Van de Peer Y."/>
            <person name="Moreau H."/>
            <person name="Grigoriev I.V."/>
        </authorList>
    </citation>
    <scope>NUCLEOTIDE SEQUENCE [LARGE SCALE GENOMIC DNA]</scope>
    <source>
        <strain evidence="6 7">CCE9901</strain>
    </source>
</reference>
<evidence type="ECO:0000256" key="3">
    <source>
        <dbReference type="ARBA" id="ARBA00022777"/>
    </source>
</evidence>
<feature type="non-terminal residue" evidence="6">
    <location>
        <position position="181"/>
    </location>
</feature>
<evidence type="ECO:0000256" key="1">
    <source>
        <dbReference type="ARBA" id="ARBA00022679"/>
    </source>
</evidence>
<dbReference type="InterPro" id="IPR050660">
    <property type="entry name" value="NEK_Ser/Thr_kinase"/>
</dbReference>
<dbReference type="HOGENOM" id="CLU_1492805_0_0_1"/>
<accession>A4RX83</accession>
<dbReference type="EMBL" id="CP000585">
    <property type="protein sequence ID" value="ABO96000.1"/>
    <property type="molecule type" value="Genomic_DNA"/>
</dbReference>
<dbReference type="PANTHER" id="PTHR43671:SF106">
    <property type="entry name" value="NIMA-LIKE KINASE"/>
    <property type="match status" value="1"/>
</dbReference>
<evidence type="ECO:0000256" key="2">
    <source>
        <dbReference type="ARBA" id="ARBA00022741"/>
    </source>
</evidence>
<dbReference type="Gramene" id="ABO96000">
    <property type="protein sequence ID" value="ABO96000"/>
    <property type="gene ID" value="OSTLU_39014"/>
</dbReference>
<dbReference type="InterPro" id="IPR011009">
    <property type="entry name" value="Kinase-like_dom_sf"/>
</dbReference>
<dbReference type="GO" id="GO:0005524">
    <property type="term" value="F:ATP binding"/>
    <property type="evidence" value="ECO:0007669"/>
    <property type="project" value="UniProtKB-KW"/>
</dbReference>
<dbReference type="OrthoDB" id="24822at2759"/>
<dbReference type="GeneID" id="5001692"/>
<keyword evidence="7" id="KW-1185">Reference proteome</keyword>
<dbReference type="Proteomes" id="UP000001568">
    <property type="component" value="Chromosome 5"/>
</dbReference>
<dbReference type="Gene3D" id="1.10.510.10">
    <property type="entry name" value="Transferase(Phosphotransferase) domain 1"/>
    <property type="match status" value="1"/>
</dbReference>
<dbReference type="GO" id="GO:0004674">
    <property type="term" value="F:protein serine/threonine kinase activity"/>
    <property type="evidence" value="ECO:0007669"/>
    <property type="project" value="TreeGrafter"/>
</dbReference>
<dbReference type="PROSITE" id="PS00108">
    <property type="entry name" value="PROTEIN_KINASE_ST"/>
    <property type="match status" value="1"/>
</dbReference>
<dbReference type="AlphaFoldDB" id="A4RX83"/>
<dbReference type="PROSITE" id="PS50011">
    <property type="entry name" value="PROTEIN_KINASE_DOM"/>
    <property type="match status" value="1"/>
</dbReference>
<dbReference type="RefSeq" id="XP_001417707.1">
    <property type="nucleotide sequence ID" value="XM_001417670.1"/>
</dbReference>
<name>A4RX83_OSTLU</name>
<proteinExistence type="predicted"/>
<feature type="domain" description="Protein kinase" evidence="5">
    <location>
        <begin position="1"/>
        <end position="173"/>
    </location>
</feature>
<dbReference type="InterPro" id="IPR008271">
    <property type="entry name" value="Ser/Thr_kinase_AS"/>
</dbReference>
<dbReference type="OMA" id="WIITHAQ"/>
<sequence length="181" mass="19433">MEHGGGDLTTRAATAARAANYAAQIGMALRHVHERCGMVHGDVKPENVLVDEDGMVRLGDFGSARARSDEDGRARAGGTPLYAPPEVCSGEGRACSTAGDMWGLGCVMYQLAAGAPPFDGGDKETLRRNIVETEPPALEGEFAGEYDDVVRALLVKDPARRLTAEQFLSLPYMRERVSRIL</sequence>
<keyword evidence="1" id="KW-0808">Transferase</keyword>
<dbReference type="eggNOG" id="KOG0592">
    <property type="taxonomic scope" value="Eukaryota"/>
</dbReference>
<keyword evidence="4" id="KW-0067">ATP-binding</keyword>
<dbReference type="Pfam" id="PF00069">
    <property type="entry name" value="Pkinase"/>
    <property type="match status" value="1"/>
</dbReference>
<evidence type="ECO:0000313" key="6">
    <source>
        <dbReference type="EMBL" id="ABO96000.1"/>
    </source>
</evidence>
<organism evidence="6 7">
    <name type="scientific">Ostreococcus lucimarinus (strain CCE9901)</name>
    <dbReference type="NCBI Taxonomy" id="436017"/>
    <lineage>
        <taxon>Eukaryota</taxon>
        <taxon>Viridiplantae</taxon>
        <taxon>Chlorophyta</taxon>
        <taxon>Mamiellophyceae</taxon>
        <taxon>Mamiellales</taxon>
        <taxon>Bathycoccaceae</taxon>
        <taxon>Ostreococcus</taxon>
    </lineage>
</organism>
<dbReference type="KEGG" id="olu:OSTLU_39014"/>
<dbReference type="SUPFAM" id="SSF56112">
    <property type="entry name" value="Protein kinase-like (PK-like)"/>
    <property type="match status" value="1"/>
</dbReference>
<dbReference type="PANTHER" id="PTHR43671">
    <property type="entry name" value="SERINE/THREONINE-PROTEIN KINASE NEK"/>
    <property type="match status" value="1"/>
</dbReference>
<keyword evidence="3" id="KW-0418">Kinase</keyword>
<dbReference type="InterPro" id="IPR000719">
    <property type="entry name" value="Prot_kinase_dom"/>
</dbReference>
<evidence type="ECO:0000259" key="5">
    <source>
        <dbReference type="PROSITE" id="PS50011"/>
    </source>
</evidence>
<evidence type="ECO:0000256" key="4">
    <source>
        <dbReference type="ARBA" id="ARBA00022840"/>
    </source>
</evidence>